<comment type="pathway">
    <text evidence="2 11">Purine metabolism; AMP biosynthesis via de novo pathway; AMP from IMP: step 2/2.</text>
</comment>
<dbReference type="PRINTS" id="PR00149">
    <property type="entry name" value="FUMRATELYASE"/>
</dbReference>
<evidence type="ECO:0000313" key="13">
    <source>
        <dbReference type="EMBL" id="MCZ4280604.1"/>
    </source>
</evidence>
<dbReference type="EC" id="4.3.2.2" evidence="4 10"/>
<comment type="caution">
    <text evidence="13">The sequence shown here is derived from an EMBL/GenBank/DDBJ whole genome shotgun (WGS) entry which is preliminary data.</text>
</comment>
<dbReference type="EMBL" id="JAPWGY010000002">
    <property type="protein sequence ID" value="MCZ4280604.1"/>
    <property type="molecule type" value="Genomic_DNA"/>
</dbReference>
<dbReference type="PROSITE" id="PS00163">
    <property type="entry name" value="FUMARATE_LYASES"/>
    <property type="match status" value="1"/>
</dbReference>
<evidence type="ECO:0000313" key="14">
    <source>
        <dbReference type="Proteomes" id="UP001069802"/>
    </source>
</evidence>
<comment type="similarity">
    <text evidence="3 11">Belongs to the lyase 1 family. Adenylosuccinate lyase subfamily.</text>
</comment>
<dbReference type="InterPro" id="IPR004769">
    <property type="entry name" value="Pur_lyase"/>
</dbReference>
<evidence type="ECO:0000256" key="10">
    <source>
        <dbReference type="NCBIfam" id="TIGR00928"/>
    </source>
</evidence>
<dbReference type="Gene3D" id="1.20.200.10">
    <property type="entry name" value="Fumarase/aspartase (Central domain)"/>
    <property type="match status" value="1"/>
</dbReference>
<evidence type="ECO:0000256" key="9">
    <source>
        <dbReference type="ARBA" id="ARBA00049115"/>
    </source>
</evidence>
<dbReference type="GO" id="GO:0016829">
    <property type="term" value="F:lyase activity"/>
    <property type="evidence" value="ECO:0007669"/>
    <property type="project" value="UniProtKB-KW"/>
</dbReference>
<dbReference type="Gene3D" id="1.10.40.30">
    <property type="entry name" value="Fumarase/aspartase (C-terminal domain)"/>
    <property type="match status" value="1"/>
</dbReference>
<dbReference type="SMART" id="SM00998">
    <property type="entry name" value="ADSL_C"/>
    <property type="match status" value="1"/>
</dbReference>
<dbReference type="Gene3D" id="1.10.275.10">
    <property type="entry name" value="Fumarase/aspartase (N-terminal domain)"/>
    <property type="match status" value="1"/>
</dbReference>
<comment type="pathway">
    <text evidence="1 11">Purine metabolism; IMP biosynthesis via de novo pathway; 5-amino-1-(5-phospho-D-ribosyl)imidazole-4-carboxamide from 5-amino-1-(5-phospho-D-ribosyl)imidazole-4-carboxylate: step 2/2.</text>
</comment>
<keyword evidence="6 11" id="KW-0456">Lyase</keyword>
<comment type="catalytic activity">
    <reaction evidence="9">
        <text>N(6)-(1,2-dicarboxyethyl)-AMP = fumarate + AMP</text>
        <dbReference type="Rhea" id="RHEA:16853"/>
        <dbReference type="ChEBI" id="CHEBI:29806"/>
        <dbReference type="ChEBI" id="CHEBI:57567"/>
        <dbReference type="ChEBI" id="CHEBI:456215"/>
        <dbReference type="EC" id="4.3.2.2"/>
    </reaction>
    <physiologicalReaction direction="left-to-right" evidence="9">
        <dbReference type="Rhea" id="RHEA:16854"/>
    </physiologicalReaction>
</comment>
<evidence type="ECO:0000259" key="12">
    <source>
        <dbReference type="SMART" id="SM00998"/>
    </source>
</evidence>
<gene>
    <name evidence="13" type="primary">purB</name>
    <name evidence="13" type="ORF">O4H49_07430</name>
</gene>
<name>A0ABT4LHN0_9PROT</name>
<evidence type="ECO:0000256" key="3">
    <source>
        <dbReference type="ARBA" id="ARBA00008273"/>
    </source>
</evidence>
<dbReference type="InterPro" id="IPR020557">
    <property type="entry name" value="Fumarate_lyase_CS"/>
</dbReference>
<evidence type="ECO:0000256" key="8">
    <source>
        <dbReference type="ARBA" id="ARBA00030717"/>
    </source>
</evidence>
<sequence length="463" mass="52425">MIPRYSRPEMTTIWEPENKFRIWFEIEAHACDAQAELGVIPKEAAAVVWAKGQKPYTQERIARIDEIEMEVKHDVIAFLTELAEHVGDEARFVHQGMTSSDVLDTCLSVQMSQAADLLLADLDRLLAALKKRAEETKYMVCIGRSHGIHAEPVTMGLKFARFYAEMLRNKKRLQLAREEIATCAISGAVGTFANVDPQVEEHVAEKMGLTPEPISTQVIPRDRHANYFATLGIIASSVENIATEIRHLQRTEVREAQEYFAPGQKGSSAMPHKRNPILTENLTGLARIVRSAVTPALENVALWHERDISHSSVERMIGPDATITLDFALNRLAGTIEKLVVYPQNMLDHLNNFGGIHDAQRVLLYLTQNNVSREEAYRIVQRNAMRVWKSYGIDPDNPDSPAELDAVEKEAQSHDNRFFFFMSKDDGLTKILPVEKLTALLEEDSISYHTKNIDRIFKRIFTH</sequence>
<dbReference type="InterPro" id="IPR000362">
    <property type="entry name" value="Fumarate_lyase_fam"/>
</dbReference>
<dbReference type="InterPro" id="IPR024083">
    <property type="entry name" value="Fumarase/histidase_N"/>
</dbReference>
<dbReference type="InterPro" id="IPR022761">
    <property type="entry name" value="Fumarate_lyase_N"/>
</dbReference>
<reference evidence="13" key="1">
    <citation type="submission" date="2022-12" db="EMBL/GenBank/DDBJ databases">
        <title>Bacterial isolates from different developmental stages of Nematostella vectensis.</title>
        <authorList>
            <person name="Fraune S."/>
        </authorList>
    </citation>
    <scope>NUCLEOTIDE SEQUENCE</scope>
    <source>
        <strain evidence="13">G21630-S1</strain>
    </source>
</reference>
<dbReference type="PANTHER" id="PTHR43172">
    <property type="entry name" value="ADENYLOSUCCINATE LYASE"/>
    <property type="match status" value="1"/>
</dbReference>
<organism evidence="13 14">
    <name type="scientific">Kiloniella laminariae</name>
    <dbReference type="NCBI Taxonomy" id="454162"/>
    <lineage>
        <taxon>Bacteria</taxon>
        <taxon>Pseudomonadati</taxon>
        <taxon>Pseudomonadota</taxon>
        <taxon>Alphaproteobacteria</taxon>
        <taxon>Rhodospirillales</taxon>
        <taxon>Kiloniellaceae</taxon>
        <taxon>Kiloniella</taxon>
    </lineage>
</organism>
<dbReference type="RefSeq" id="WP_269422789.1">
    <property type="nucleotide sequence ID" value="NZ_JAPWGY010000002.1"/>
</dbReference>
<evidence type="ECO:0000256" key="1">
    <source>
        <dbReference type="ARBA" id="ARBA00004706"/>
    </source>
</evidence>
<proteinExistence type="inferred from homology"/>
<dbReference type="PANTHER" id="PTHR43172:SF1">
    <property type="entry name" value="ADENYLOSUCCINATE LYASE"/>
    <property type="match status" value="1"/>
</dbReference>
<dbReference type="CDD" id="cd01360">
    <property type="entry name" value="Adenylsuccinate_lyase_1"/>
    <property type="match status" value="1"/>
</dbReference>
<dbReference type="InterPro" id="IPR008948">
    <property type="entry name" value="L-Aspartase-like"/>
</dbReference>
<evidence type="ECO:0000256" key="6">
    <source>
        <dbReference type="ARBA" id="ARBA00023239"/>
    </source>
</evidence>
<dbReference type="NCBIfam" id="TIGR00928">
    <property type="entry name" value="purB"/>
    <property type="match status" value="1"/>
</dbReference>
<dbReference type="Proteomes" id="UP001069802">
    <property type="component" value="Unassembled WGS sequence"/>
</dbReference>
<feature type="domain" description="Adenylosuccinate lyase C-terminal" evidence="12">
    <location>
        <begin position="354"/>
        <end position="461"/>
    </location>
</feature>
<keyword evidence="11" id="KW-0658">Purine biosynthesis</keyword>
<evidence type="ECO:0000256" key="7">
    <source>
        <dbReference type="ARBA" id="ARBA00024477"/>
    </source>
</evidence>
<dbReference type="Pfam" id="PF00206">
    <property type="entry name" value="Lyase_1"/>
    <property type="match status" value="1"/>
</dbReference>
<comment type="catalytic activity">
    <reaction evidence="7">
        <text>(2S)-2-[5-amino-1-(5-phospho-beta-D-ribosyl)imidazole-4-carboxamido]succinate = 5-amino-1-(5-phospho-beta-D-ribosyl)imidazole-4-carboxamide + fumarate</text>
        <dbReference type="Rhea" id="RHEA:23920"/>
        <dbReference type="ChEBI" id="CHEBI:29806"/>
        <dbReference type="ChEBI" id="CHEBI:58443"/>
        <dbReference type="ChEBI" id="CHEBI:58475"/>
        <dbReference type="EC" id="4.3.2.2"/>
    </reaction>
    <physiologicalReaction direction="left-to-right" evidence="7">
        <dbReference type="Rhea" id="RHEA:23921"/>
    </physiologicalReaction>
</comment>
<protein>
    <recommendedName>
        <fullName evidence="5 10">Adenylosuccinate lyase</fullName>
        <shortName evidence="11">ASL</shortName>
        <ecNumber evidence="4 10">4.3.2.2</ecNumber>
    </recommendedName>
    <alternativeName>
        <fullName evidence="8 11">Adenylosuccinase</fullName>
    </alternativeName>
</protein>
<dbReference type="Pfam" id="PF10397">
    <property type="entry name" value="ADSL_C"/>
    <property type="match status" value="1"/>
</dbReference>
<keyword evidence="14" id="KW-1185">Reference proteome</keyword>
<dbReference type="InterPro" id="IPR019468">
    <property type="entry name" value="AdenyloSucc_lyase_C"/>
</dbReference>
<dbReference type="SUPFAM" id="SSF48557">
    <property type="entry name" value="L-aspartase-like"/>
    <property type="match status" value="1"/>
</dbReference>
<evidence type="ECO:0000256" key="11">
    <source>
        <dbReference type="RuleBase" id="RU361172"/>
    </source>
</evidence>
<accession>A0ABT4LHN0</accession>
<evidence type="ECO:0000256" key="4">
    <source>
        <dbReference type="ARBA" id="ARBA00012339"/>
    </source>
</evidence>
<evidence type="ECO:0000256" key="5">
    <source>
        <dbReference type="ARBA" id="ARBA00017058"/>
    </source>
</evidence>
<evidence type="ECO:0000256" key="2">
    <source>
        <dbReference type="ARBA" id="ARBA00004734"/>
    </source>
</evidence>